<feature type="domain" description="Cyclic nucleotide-binding" evidence="3">
    <location>
        <begin position="19"/>
        <end position="117"/>
    </location>
</feature>
<dbReference type="PANTHER" id="PTHR43080">
    <property type="entry name" value="CBS DOMAIN-CONTAINING PROTEIN CBSX3, MITOCHONDRIAL"/>
    <property type="match status" value="1"/>
</dbReference>
<evidence type="ECO:0000256" key="2">
    <source>
        <dbReference type="PROSITE-ProRule" id="PRU00703"/>
    </source>
</evidence>
<reference evidence="5" key="2">
    <citation type="submission" date="2023-08" db="EMBL/GenBank/DDBJ databases">
        <authorList>
            <person name="Luo J."/>
        </authorList>
    </citation>
    <scope>NUCLEOTIDE SEQUENCE</scope>
    <source>
        <strain evidence="5">DSM 25064</strain>
    </source>
</reference>
<comment type="caution">
    <text evidence="5">The sequence shown here is derived from an EMBL/GenBank/DDBJ whole genome shotgun (WGS) entry which is preliminary data.</text>
</comment>
<dbReference type="Proteomes" id="UP001178354">
    <property type="component" value="Unassembled WGS sequence"/>
</dbReference>
<proteinExistence type="predicted"/>
<name>A0AAW8B265_9GAMM</name>
<dbReference type="Gene3D" id="3.10.580.10">
    <property type="entry name" value="CBS-domain"/>
    <property type="match status" value="1"/>
</dbReference>
<dbReference type="Pfam" id="PF00027">
    <property type="entry name" value="cNMP_binding"/>
    <property type="match status" value="1"/>
</dbReference>
<organism evidence="5 6">
    <name type="scientific">Porticoccus litoralis</name>
    <dbReference type="NCBI Taxonomy" id="434086"/>
    <lineage>
        <taxon>Bacteria</taxon>
        <taxon>Pseudomonadati</taxon>
        <taxon>Pseudomonadota</taxon>
        <taxon>Gammaproteobacteria</taxon>
        <taxon>Cellvibrionales</taxon>
        <taxon>Porticoccaceae</taxon>
        <taxon>Porticoccus</taxon>
    </lineage>
</organism>
<dbReference type="InterPro" id="IPR005105">
    <property type="entry name" value="GlnD_Uridyltrans_N"/>
</dbReference>
<dbReference type="PANTHER" id="PTHR43080:SF2">
    <property type="entry name" value="CBS DOMAIN-CONTAINING PROTEIN"/>
    <property type="match status" value="1"/>
</dbReference>
<dbReference type="InterPro" id="IPR000644">
    <property type="entry name" value="CBS_dom"/>
</dbReference>
<dbReference type="AlphaFoldDB" id="A0AAW8B265"/>
<dbReference type="Pfam" id="PF03445">
    <property type="entry name" value="DUF294"/>
    <property type="match status" value="1"/>
</dbReference>
<evidence type="ECO:0000259" key="3">
    <source>
        <dbReference type="PROSITE" id="PS50042"/>
    </source>
</evidence>
<dbReference type="SUPFAM" id="SSF81301">
    <property type="entry name" value="Nucleotidyltransferase"/>
    <property type="match status" value="1"/>
</dbReference>
<dbReference type="CDD" id="cd05401">
    <property type="entry name" value="NT_GlnE_GlnD_like"/>
    <property type="match status" value="1"/>
</dbReference>
<dbReference type="Gene3D" id="2.60.120.10">
    <property type="entry name" value="Jelly Rolls"/>
    <property type="match status" value="1"/>
</dbReference>
<evidence type="ECO:0000313" key="5">
    <source>
        <dbReference type="EMBL" id="MDP1519649.1"/>
    </source>
</evidence>
<dbReference type="Pfam" id="PF00571">
    <property type="entry name" value="CBS"/>
    <property type="match status" value="2"/>
</dbReference>
<evidence type="ECO:0000259" key="4">
    <source>
        <dbReference type="PROSITE" id="PS51371"/>
    </source>
</evidence>
<gene>
    <name evidence="5" type="ORF">Q8A57_01535</name>
</gene>
<dbReference type="InterPro" id="IPR018490">
    <property type="entry name" value="cNMP-bd_dom_sf"/>
</dbReference>
<evidence type="ECO:0000313" key="6">
    <source>
        <dbReference type="Proteomes" id="UP001178354"/>
    </source>
</evidence>
<dbReference type="GO" id="GO:0008773">
    <property type="term" value="F:[protein-PII] uridylyltransferase activity"/>
    <property type="evidence" value="ECO:0007669"/>
    <property type="project" value="InterPro"/>
</dbReference>
<keyword evidence="6" id="KW-1185">Reference proteome</keyword>
<accession>A0AAW8B265</accession>
<dbReference type="InterPro" id="IPR043519">
    <property type="entry name" value="NT_sf"/>
</dbReference>
<dbReference type="SUPFAM" id="SSF51206">
    <property type="entry name" value="cAMP-binding domain-like"/>
    <property type="match status" value="1"/>
</dbReference>
<dbReference type="InterPro" id="IPR051257">
    <property type="entry name" value="Diverse_CBS-Domain"/>
</dbReference>
<dbReference type="Pfam" id="PF10335">
    <property type="entry name" value="DUF294_C"/>
    <property type="match status" value="1"/>
</dbReference>
<dbReference type="PROSITE" id="PS51371">
    <property type="entry name" value="CBS"/>
    <property type="match status" value="2"/>
</dbReference>
<dbReference type="RefSeq" id="WP_305169161.1">
    <property type="nucleotide sequence ID" value="NZ_JAUUUU010000001.1"/>
</dbReference>
<sequence>MTVSVEVAAVRDFLAECTPFNELSEEHLTLAAGHVQIAYYRAGESTGILDYSNPKLLIVRSGAFEVRNGEGELLDRVEPGGYFGYPSLLTGDAITNQAVVIEDGLLYQIDADTFQQLRSVNRSFDRFFNQAHAKRLRHAVRFREQNYQLTRRVGDLSSREPVTARPDLTVAEVAEIMTAQRVSSVMVIDERQQLCGLVTDRDLRARVVAEKRGPETPLSEIMTRELTSVSAESLVFEALLLMTEHNIHHLPVTADGQPVAMLTTTDLVKAQKADPVYLIGEIGHQDSVEGLKGVSRDIPELLRSLIRAEASADQIGRLLTTVTDALTRQLIKQAVEKYGEPPVPFAWLAFGSLGRRDQTAISDQDNGMLVGDAVTQGDDEYFLAVANYVNDGLDACGYKYCPGEIMASTPDWRQPLVGWKKQFLRWINQPSSKALMHASIFFDMRCVYGDQSLFDDLQATVCDAARGNEIFLANLTANALKLTPPMGFFKNFVVEHSGEHKNTLDVKLRGIMPINDIARIYALSIGSRQVHTLERLQEAVSSKLLTLKDSRNLTDAHEFISRLRLVHQGEQLRDGVKPDNHLNPSTFSSLSRHQLRDAFAVVNNAQSALRVKFTHGLM</sequence>
<reference evidence="5" key="1">
    <citation type="journal article" date="2010" name="Int. J. Syst. Evol. Microbiol.">
        <title>Porticoccus litoralis gen. nov., sp. nov., a gammaproteobacterium isolated from the Yellow Sea.</title>
        <authorList>
            <person name="Oh H.M."/>
            <person name="Kim H."/>
            <person name="Kim K.M."/>
            <person name="Min G.S."/>
            <person name="Cho J.C."/>
        </authorList>
    </citation>
    <scope>NUCLEOTIDE SEQUENCE</scope>
    <source>
        <strain evidence="5">DSM 25064</strain>
    </source>
</reference>
<dbReference type="CDD" id="cd00038">
    <property type="entry name" value="CAP_ED"/>
    <property type="match status" value="1"/>
</dbReference>
<dbReference type="PROSITE" id="PS50042">
    <property type="entry name" value="CNMP_BINDING_3"/>
    <property type="match status" value="1"/>
</dbReference>
<dbReference type="InterPro" id="IPR000595">
    <property type="entry name" value="cNMP-bd_dom"/>
</dbReference>
<dbReference type="SMART" id="SM00116">
    <property type="entry name" value="CBS"/>
    <property type="match status" value="2"/>
</dbReference>
<keyword evidence="1 2" id="KW-0129">CBS domain</keyword>
<dbReference type="InterPro" id="IPR014710">
    <property type="entry name" value="RmlC-like_jellyroll"/>
</dbReference>
<dbReference type="SUPFAM" id="SSF54631">
    <property type="entry name" value="CBS-domain pair"/>
    <property type="match status" value="1"/>
</dbReference>
<dbReference type="EMBL" id="JAUUUU010000001">
    <property type="protein sequence ID" value="MDP1519649.1"/>
    <property type="molecule type" value="Genomic_DNA"/>
</dbReference>
<feature type="domain" description="CBS" evidence="4">
    <location>
        <begin position="222"/>
        <end position="278"/>
    </location>
</feature>
<evidence type="ECO:0000256" key="1">
    <source>
        <dbReference type="ARBA" id="ARBA00023122"/>
    </source>
</evidence>
<dbReference type="InterPro" id="IPR046342">
    <property type="entry name" value="CBS_dom_sf"/>
</dbReference>
<dbReference type="InterPro" id="IPR018821">
    <property type="entry name" value="DUF294_put_nucleoTrafse_sb-bd"/>
</dbReference>
<dbReference type="CDD" id="cd04587">
    <property type="entry name" value="CBS_pair_CAP-ED_NT_Pol-beta-like_DUF294_assoc"/>
    <property type="match status" value="1"/>
</dbReference>
<protein>
    <submittedName>
        <fullName evidence="5">DUF294 nucleotidyltransferase-like domain-containing protein</fullName>
    </submittedName>
</protein>
<feature type="domain" description="CBS" evidence="4">
    <location>
        <begin position="157"/>
        <end position="215"/>
    </location>
</feature>